<dbReference type="Gene3D" id="3.90.550.10">
    <property type="entry name" value="Spore Coat Polysaccharide Biosynthesis Protein SpsA, Chain A"/>
    <property type="match status" value="1"/>
</dbReference>
<evidence type="ECO:0000259" key="3">
    <source>
        <dbReference type="Pfam" id="PF00535"/>
    </source>
</evidence>
<dbReference type="GO" id="GO:0016757">
    <property type="term" value="F:glycosyltransferase activity"/>
    <property type="evidence" value="ECO:0007669"/>
    <property type="project" value="UniProtKB-KW"/>
</dbReference>
<protein>
    <recommendedName>
        <fullName evidence="3">Glycosyltransferase 2-like domain-containing protein</fullName>
    </recommendedName>
</protein>
<gene>
    <name evidence="4" type="ORF">GUITHDRAFT_137586</name>
</gene>
<evidence type="ECO:0000256" key="1">
    <source>
        <dbReference type="ARBA" id="ARBA00022676"/>
    </source>
</evidence>
<accession>L1JH49</accession>
<dbReference type="SUPFAM" id="SSF53448">
    <property type="entry name" value="Nucleotide-diphospho-sugar transferases"/>
    <property type="match status" value="1"/>
</dbReference>
<organism evidence="4">
    <name type="scientific">Guillardia theta (strain CCMP2712)</name>
    <name type="common">Cryptophyte</name>
    <dbReference type="NCBI Taxonomy" id="905079"/>
    <lineage>
        <taxon>Eukaryota</taxon>
        <taxon>Cryptophyceae</taxon>
        <taxon>Pyrenomonadales</taxon>
        <taxon>Geminigeraceae</taxon>
        <taxon>Guillardia</taxon>
    </lineage>
</organism>
<dbReference type="InterPro" id="IPR029044">
    <property type="entry name" value="Nucleotide-diphossugar_trans"/>
</dbReference>
<reference evidence="4 6" key="1">
    <citation type="journal article" date="2012" name="Nature">
        <title>Algal genomes reveal evolutionary mosaicism and the fate of nucleomorphs.</title>
        <authorList>
            <consortium name="DOE Joint Genome Institute"/>
            <person name="Curtis B.A."/>
            <person name="Tanifuji G."/>
            <person name="Burki F."/>
            <person name="Gruber A."/>
            <person name="Irimia M."/>
            <person name="Maruyama S."/>
            <person name="Arias M.C."/>
            <person name="Ball S.G."/>
            <person name="Gile G.H."/>
            <person name="Hirakawa Y."/>
            <person name="Hopkins J.F."/>
            <person name="Kuo A."/>
            <person name="Rensing S.A."/>
            <person name="Schmutz J."/>
            <person name="Symeonidi A."/>
            <person name="Elias M."/>
            <person name="Eveleigh R.J."/>
            <person name="Herman E.K."/>
            <person name="Klute M.J."/>
            <person name="Nakayama T."/>
            <person name="Obornik M."/>
            <person name="Reyes-Prieto A."/>
            <person name="Armbrust E.V."/>
            <person name="Aves S.J."/>
            <person name="Beiko R.G."/>
            <person name="Coutinho P."/>
            <person name="Dacks J.B."/>
            <person name="Durnford D.G."/>
            <person name="Fast N.M."/>
            <person name="Green B.R."/>
            <person name="Grisdale C.J."/>
            <person name="Hempel F."/>
            <person name="Henrissat B."/>
            <person name="Hoppner M.P."/>
            <person name="Ishida K."/>
            <person name="Kim E."/>
            <person name="Koreny L."/>
            <person name="Kroth P.G."/>
            <person name="Liu Y."/>
            <person name="Malik S.B."/>
            <person name="Maier U.G."/>
            <person name="McRose D."/>
            <person name="Mock T."/>
            <person name="Neilson J.A."/>
            <person name="Onodera N.T."/>
            <person name="Poole A.M."/>
            <person name="Pritham E.J."/>
            <person name="Richards T.A."/>
            <person name="Rocap G."/>
            <person name="Roy S.W."/>
            <person name="Sarai C."/>
            <person name="Schaack S."/>
            <person name="Shirato S."/>
            <person name="Slamovits C.H."/>
            <person name="Spencer D.F."/>
            <person name="Suzuki S."/>
            <person name="Worden A.Z."/>
            <person name="Zauner S."/>
            <person name="Barry K."/>
            <person name="Bell C."/>
            <person name="Bharti A.K."/>
            <person name="Crow J.A."/>
            <person name="Grimwood J."/>
            <person name="Kramer R."/>
            <person name="Lindquist E."/>
            <person name="Lucas S."/>
            <person name="Salamov A."/>
            <person name="McFadden G.I."/>
            <person name="Lane C.E."/>
            <person name="Keeling P.J."/>
            <person name="Gray M.W."/>
            <person name="Grigoriev I.V."/>
            <person name="Archibald J.M."/>
        </authorList>
    </citation>
    <scope>NUCLEOTIDE SEQUENCE</scope>
    <source>
        <strain evidence="4 6">CCMP2712</strain>
    </source>
</reference>
<dbReference type="AlphaFoldDB" id="L1JH49"/>
<keyword evidence="6" id="KW-1185">Reference proteome</keyword>
<evidence type="ECO:0000313" key="5">
    <source>
        <dbReference type="EnsemblProtists" id="EKX47420"/>
    </source>
</evidence>
<dbReference type="PANTHER" id="PTHR43630:SF1">
    <property type="entry name" value="POLY-BETA-1,6-N-ACETYL-D-GLUCOSAMINE SYNTHASE"/>
    <property type="match status" value="1"/>
</dbReference>
<keyword evidence="1" id="KW-0328">Glycosyltransferase</keyword>
<dbReference type="EMBL" id="JH992990">
    <property type="protein sequence ID" value="EKX47420.1"/>
    <property type="molecule type" value="Genomic_DNA"/>
</dbReference>
<dbReference type="eggNOG" id="ENOG502S8UM">
    <property type="taxonomic scope" value="Eukaryota"/>
</dbReference>
<dbReference type="RefSeq" id="XP_005834400.1">
    <property type="nucleotide sequence ID" value="XM_005834343.1"/>
</dbReference>
<dbReference type="KEGG" id="gtt:GUITHDRAFT_137586"/>
<dbReference type="InterPro" id="IPR001173">
    <property type="entry name" value="Glyco_trans_2-like"/>
</dbReference>
<name>L1JH49_GUITC</name>
<sequence length="624" mass="70630">MRFPAGKFRLFFFLIIIFGLINQLVLFHISSVDRLPRDVTQLRMSRAPDMLCQNLSRLFVLEPARGVDSQELPDMPINADDLQRAMASHIEQQEARNLMRTLKTRLIKYSNTTMNMISYHAIAHLCHFKRMDQARYNTGVKVGVVTLCRNEEYAITFVVAALLPHVDLYILIDTGSEDSTVHVVESFFKEEISSGKLVFLKQSIGTDVSAARNAALQILRKHRCDYVLKVDADDVFYDQGASALVSALKTATPPDVYMLWVHQYELVQSQVSETLPWLSSFSAGDEDKGQGRMLFRRLGHLSFGHDRVFKVENTIHAKGRWLDESKGLRAENFYYESRAKLSFFVSDAPVMVHYGWARPVNRLRLKLLLWDEWVPCCCRAPGRPEPQVGACEDSRCIDCRGQLKVGGLEEHLQDRILRRFQGLAGNASSYRGLMEFARHPEVLGRLVKNVSLFLQRDREEKIALYKRKIPHKCSSFSDVMFDSLPRRHFTDPACIISMEGGERTRKAESLCTCLCNRSVDPIIFDPEDLSGSNQRFGSQSDGFTNTSHLFIITDSKPDPKHAMEDWIKLRSTRCSVSADDELLVNLSTIQALAAVTCSGTAGVLVCSLNEASELRQSLTTPCTI</sequence>
<keyword evidence="2" id="KW-0808">Transferase</keyword>
<dbReference type="GeneID" id="17304083"/>
<dbReference type="PANTHER" id="PTHR43630">
    <property type="entry name" value="POLY-BETA-1,6-N-ACETYL-D-GLUCOSAMINE SYNTHASE"/>
    <property type="match status" value="1"/>
</dbReference>
<evidence type="ECO:0000313" key="6">
    <source>
        <dbReference type="Proteomes" id="UP000011087"/>
    </source>
</evidence>
<feature type="domain" description="Glycosyltransferase 2-like" evidence="3">
    <location>
        <begin position="144"/>
        <end position="261"/>
    </location>
</feature>
<dbReference type="PaxDb" id="55529-EKX47420"/>
<dbReference type="Proteomes" id="UP000011087">
    <property type="component" value="Unassembled WGS sequence"/>
</dbReference>
<reference evidence="6" key="2">
    <citation type="submission" date="2012-11" db="EMBL/GenBank/DDBJ databases">
        <authorList>
            <person name="Kuo A."/>
            <person name="Curtis B.A."/>
            <person name="Tanifuji G."/>
            <person name="Burki F."/>
            <person name="Gruber A."/>
            <person name="Irimia M."/>
            <person name="Maruyama S."/>
            <person name="Arias M.C."/>
            <person name="Ball S.G."/>
            <person name="Gile G.H."/>
            <person name="Hirakawa Y."/>
            <person name="Hopkins J.F."/>
            <person name="Rensing S.A."/>
            <person name="Schmutz J."/>
            <person name="Symeonidi A."/>
            <person name="Elias M."/>
            <person name="Eveleigh R.J."/>
            <person name="Herman E.K."/>
            <person name="Klute M.J."/>
            <person name="Nakayama T."/>
            <person name="Obornik M."/>
            <person name="Reyes-Prieto A."/>
            <person name="Armbrust E.V."/>
            <person name="Aves S.J."/>
            <person name="Beiko R.G."/>
            <person name="Coutinho P."/>
            <person name="Dacks J.B."/>
            <person name="Durnford D.G."/>
            <person name="Fast N.M."/>
            <person name="Green B.R."/>
            <person name="Grisdale C."/>
            <person name="Hempe F."/>
            <person name="Henrissat B."/>
            <person name="Hoppner M.P."/>
            <person name="Ishida K.-I."/>
            <person name="Kim E."/>
            <person name="Koreny L."/>
            <person name="Kroth P.G."/>
            <person name="Liu Y."/>
            <person name="Malik S.-B."/>
            <person name="Maier U.G."/>
            <person name="McRose D."/>
            <person name="Mock T."/>
            <person name="Neilson J.A."/>
            <person name="Onodera N.T."/>
            <person name="Poole A.M."/>
            <person name="Pritham E.J."/>
            <person name="Richards T.A."/>
            <person name="Rocap G."/>
            <person name="Roy S.W."/>
            <person name="Sarai C."/>
            <person name="Schaack S."/>
            <person name="Shirato S."/>
            <person name="Slamovits C.H."/>
            <person name="Spencer D.F."/>
            <person name="Suzuki S."/>
            <person name="Worden A.Z."/>
            <person name="Zauner S."/>
            <person name="Barry K."/>
            <person name="Bell C."/>
            <person name="Bharti A.K."/>
            <person name="Crow J.A."/>
            <person name="Grimwood J."/>
            <person name="Kramer R."/>
            <person name="Lindquist E."/>
            <person name="Lucas S."/>
            <person name="Salamov A."/>
            <person name="McFadden G.I."/>
            <person name="Lane C.E."/>
            <person name="Keeling P.J."/>
            <person name="Gray M.W."/>
            <person name="Grigoriev I.V."/>
            <person name="Archibald J.M."/>
        </authorList>
    </citation>
    <scope>NUCLEOTIDE SEQUENCE</scope>
    <source>
        <strain evidence="6">CCMP2712</strain>
    </source>
</reference>
<reference evidence="5" key="3">
    <citation type="submission" date="2015-06" db="UniProtKB">
        <authorList>
            <consortium name="EnsemblProtists"/>
        </authorList>
    </citation>
    <scope>IDENTIFICATION</scope>
</reference>
<dbReference type="HOGENOM" id="CLU_438366_0_0_1"/>
<evidence type="ECO:0000256" key="2">
    <source>
        <dbReference type="ARBA" id="ARBA00022679"/>
    </source>
</evidence>
<dbReference type="EnsemblProtists" id="EKX47420">
    <property type="protein sequence ID" value="EKX47420"/>
    <property type="gene ID" value="GUITHDRAFT_137586"/>
</dbReference>
<proteinExistence type="predicted"/>
<dbReference type="Pfam" id="PF00535">
    <property type="entry name" value="Glycos_transf_2"/>
    <property type="match status" value="1"/>
</dbReference>
<dbReference type="OrthoDB" id="10321983at2759"/>
<evidence type="ECO:0000313" key="4">
    <source>
        <dbReference type="EMBL" id="EKX47420.1"/>
    </source>
</evidence>